<organism evidence="1 2">
    <name type="scientific">Amborella trichopoda</name>
    <dbReference type="NCBI Taxonomy" id="13333"/>
    <lineage>
        <taxon>Eukaryota</taxon>
        <taxon>Viridiplantae</taxon>
        <taxon>Streptophyta</taxon>
        <taxon>Embryophyta</taxon>
        <taxon>Tracheophyta</taxon>
        <taxon>Spermatophyta</taxon>
        <taxon>Magnoliopsida</taxon>
        <taxon>Amborellales</taxon>
        <taxon>Amborellaceae</taxon>
        <taxon>Amborella</taxon>
    </lineage>
</organism>
<dbReference type="Gramene" id="ERN08206">
    <property type="protein sequence ID" value="ERN08206"/>
    <property type="gene ID" value="AMTR_s00018p00193730"/>
</dbReference>
<evidence type="ECO:0000313" key="2">
    <source>
        <dbReference type="Proteomes" id="UP000017836"/>
    </source>
</evidence>
<dbReference type="Proteomes" id="UP000017836">
    <property type="component" value="Unassembled WGS sequence"/>
</dbReference>
<evidence type="ECO:0000313" key="1">
    <source>
        <dbReference type="EMBL" id="ERN08206.1"/>
    </source>
</evidence>
<accession>W1PKN4</accession>
<protein>
    <submittedName>
        <fullName evidence="1">Uncharacterized protein</fullName>
    </submittedName>
</protein>
<dbReference type="AlphaFoldDB" id="W1PKN4"/>
<proteinExistence type="predicted"/>
<gene>
    <name evidence="1" type="ORF">AMTR_s00018p00193730</name>
</gene>
<keyword evidence="2" id="KW-1185">Reference proteome</keyword>
<reference evidence="2" key="1">
    <citation type="journal article" date="2013" name="Science">
        <title>The Amborella genome and the evolution of flowering plants.</title>
        <authorList>
            <consortium name="Amborella Genome Project"/>
        </authorList>
    </citation>
    <scope>NUCLEOTIDE SEQUENCE [LARGE SCALE GENOMIC DNA]</scope>
</reference>
<sequence length="95" mass="10838">MCEVRRLALFSGFSNQASSLRRTAAETRSCLGAAYNWLQTALLSIRANLCNLALTPVTSYYHISRATCCRYCGHTKHLILWVQYMNCNIHFLYAI</sequence>
<name>W1PKN4_AMBTC</name>
<dbReference type="HOGENOM" id="CLU_2375603_0_0_1"/>
<dbReference type="EMBL" id="KI393569">
    <property type="protein sequence ID" value="ERN08206.1"/>
    <property type="molecule type" value="Genomic_DNA"/>
</dbReference>